<gene>
    <name evidence="1" type="ORF">B0T26DRAFT_676097</name>
</gene>
<keyword evidence="2" id="KW-1185">Reference proteome</keyword>
<proteinExistence type="predicted"/>
<dbReference type="EMBL" id="JAUIRO010000004">
    <property type="protein sequence ID" value="KAK0717852.1"/>
    <property type="molecule type" value="Genomic_DNA"/>
</dbReference>
<name>A0AA40ALC4_9PEZI</name>
<reference evidence="1" key="1">
    <citation type="submission" date="2023-06" db="EMBL/GenBank/DDBJ databases">
        <title>Genome-scale phylogeny and comparative genomics of the fungal order Sordariales.</title>
        <authorList>
            <consortium name="Lawrence Berkeley National Laboratory"/>
            <person name="Hensen N."/>
            <person name="Bonometti L."/>
            <person name="Westerberg I."/>
            <person name="Brannstrom I.O."/>
            <person name="Guillou S."/>
            <person name="Cros-Aarteil S."/>
            <person name="Calhoun S."/>
            <person name="Haridas S."/>
            <person name="Kuo A."/>
            <person name="Mondo S."/>
            <person name="Pangilinan J."/>
            <person name="Riley R."/>
            <person name="LaButti K."/>
            <person name="Andreopoulos B."/>
            <person name="Lipzen A."/>
            <person name="Chen C."/>
            <person name="Yanf M."/>
            <person name="Daum C."/>
            <person name="Ng V."/>
            <person name="Clum A."/>
            <person name="Steindorff A."/>
            <person name="Ohm R."/>
            <person name="Martin F."/>
            <person name="Silar P."/>
            <person name="Natvig D."/>
            <person name="Lalanne C."/>
            <person name="Gautier V."/>
            <person name="Ament-velasquez S.L."/>
            <person name="Kruys A."/>
            <person name="Hutchinson M.I."/>
            <person name="Powell A.J."/>
            <person name="Barry K."/>
            <person name="Miller A.N."/>
            <person name="Grigoriev I.V."/>
            <person name="Debuchy R."/>
            <person name="Gladieux P."/>
            <person name="Thoren M.H."/>
            <person name="Johannesson H."/>
        </authorList>
    </citation>
    <scope>NUCLEOTIDE SEQUENCE</scope>
    <source>
        <strain evidence="1">SMH2392-1A</strain>
    </source>
</reference>
<sequence length="162" mass="17818">MPLSKISCGHSSANLELTTPEPSMIESMKLALALPSRSAQFDITALAEAVGDSTAASMNGRYSTDRAPPVAYLLLYALKLGYRKDVRDPVYARNGTILNFLTSETEPEKFRIPDIAEDLVHSRLFSGPGSFEQIFTKAGYIPEREDEHTPAMWTDDSNTSNT</sequence>
<dbReference type="AlphaFoldDB" id="A0AA40ALC4"/>
<comment type="caution">
    <text evidence="1">The sequence shown here is derived from an EMBL/GenBank/DDBJ whole genome shotgun (WGS) entry which is preliminary data.</text>
</comment>
<dbReference type="RefSeq" id="XP_060296645.1">
    <property type="nucleotide sequence ID" value="XM_060439937.1"/>
</dbReference>
<accession>A0AA40ALC4</accession>
<dbReference type="Proteomes" id="UP001172101">
    <property type="component" value="Unassembled WGS sequence"/>
</dbReference>
<protein>
    <submittedName>
        <fullName evidence="1">Uncharacterized protein</fullName>
    </submittedName>
</protein>
<evidence type="ECO:0000313" key="2">
    <source>
        <dbReference type="Proteomes" id="UP001172101"/>
    </source>
</evidence>
<dbReference type="GeneID" id="85323207"/>
<evidence type="ECO:0000313" key="1">
    <source>
        <dbReference type="EMBL" id="KAK0717852.1"/>
    </source>
</evidence>
<organism evidence="1 2">
    <name type="scientific">Lasiosphaeria miniovina</name>
    <dbReference type="NCBI Taxonomy" id="1954250"/>
    <lineage>
        <taxon>Eukaryota</taxon>
        <taxon>Fungi</taxon>
        <taxon>Dikarya</taxon>
        <taxon>Ascomycota</taxon>
        <taxon>Pezizomycotina</taxon>
        <taxon>Sordariomycetes</taxon>
        <taxon>Sordariomycetidae</taxon>
        <taxon>Sordariales</taxon>
        <taxon>Lasiosphaeriaceae</taxon>
        <taxon>Lasiosphaeria</taxon>
    </lineage>
</organism>